<keyword evidence="2" id="KW-1185">Reference proteome</keyword>
<evidence type="ECO:0000313" key="1">
    <source>
        <dbReference type="EMBL" id="RNB46842.1"/>
    </source>
</evidence>
<dbReference type="Pfam" id="PF14518">
    <property type="entry name" value="Haem_oxygenas_2"/>
    <property type="match status" value="1"/>
</dbReference>
<dbReference type="OrthoDB" id="252872at2"/>
<gene>
    <name evidence="1" type="ORF">EDM22_13220</name>
</gene>
<dbReference type="SMART" id="SM01236">
    <property type="entry name" value="Haem_oxygenase_2"/>
    <property type="match status" value="1"/>
</dbReference>
<protein>
    <submittedName>
        <fullName evidence="1">Iron-containing redox enzyme family protein</fullName>
    </submittedName>
</protein>
<dbReference type="Gene3D" id="1.20.910.10">
    <property type="entry name" value="Heme oxygenase-like"/>
    <property type="match status" value="1"/>
</dbReference>
<proteinExistence type="predicted"/>
<organism evidence="1 2">
    <name type="scientific">Agromyces tardus</name>
    <dbReference type="NCBI Taxonomy" id="2583849"/>
    <lineage>
        <taxon>Bacteria</taxon>
        <taxon>Bacillati</taxon>
        <taxon>Actinomycetota</taxon>
        <taxon>Actinomycetes</taxon>
        <taxon>Micrococcales</taxon>
        <taxon>Microbacteriaceae</taxon>
        <taxon>Agromyces</taxon>
    </lineage>
</organism>
<reference evidence="1 2" key="1">
    <citation type="submission" date="2018-10" db="EMBL/GenBank/DDBJ databases">
        <title>Isolation, diversity and antibacterial activity of antinobacteria from the wheat rhizosphere soil.</title>
        <authorList>
            <person name="Sun T."/>
        </authorList>
    </citation>
    <scope>NUCLEOTIDE SEQUENCE [LARGE SCALE GENOMIC DNA]</scope>
    <source>
        <strain evidence="1 2">SJ-23</strain>
    </source>
</reference>
<evidence type="ECO:0000313" key="2">
    <source>
        <dbReference type="Proteomes" id="UP000275048"/>
    </source>
</evidence>
<comment type="caution">
    <text evidence="1">The sequence shown here is derived from an EMBL/GenBank/DDBJ whole genome shotgun (WGS) entry which is preliminary data.</text>
</comment>
<sequence length="334" mass="36010">MAPPAPRGPLSAALLRLLMRRRLATLDHVDAAATGLLARTADALTDADLQLSLFLLYELHYGGIEEVPDSWEWEPKLLAARQSLERAFELALRNAVPHSEPDHDVPSALADLIARAEPPRLGAFIEHDATVDQVREVLACRSISALHEADAHSWTIPRLHGAAKSALVEIQSERYGGGQPGRMHATTFARCLRGAGLDDRYGAYADHVPTAVYTSANVMSLFGLQRRLRGASVGHLAAYESTWSLPVGACANGMRRLGLGDDVIAYFDEHARADAGLEHLATHDLAGALAEEEPDLAADILFGAAACLFIDGRLWSGVLSRFRAGDPALLQPLD</sequence>
<accession>A0A3M8A6Z4</accession>
<dbReference type="AlphaFoldDB" id="A0A3M8A6Z4"/>
<dbReference type="InterPro" id="IPR016084">
    <property type="entry name" value="Haem_Oase-like_multi-hlx"/>
</dbReference>
<dbReference type="Proteomes" id="UP000275048">
    <property type="component" value="Unassembled WGS sequence"/>
</dbReference>
<dbReference type="EMBL" id="RHHB01000029">
    <property type="protein sequence ID" value="RNB46842.1"/>
    <property type="molecule type" value="Genomic_DNA"/>
</dbReference>
<name>A0A3M8A6Z4_9MICO</name>